<sequence length="898" mass="95926">MPKVHVMRLFLALGWQVPTLPSPSIYKEVVIDAHCRPHSQGLDVYLRPGAHHASVPLGPTEFRARVVWYPDLPCGSAHGRAALSSPLLRKMHRPAPRTQCCNRPSAPGVTLFGLQVVVWKDGRYTAVPTSAVVEPGPGEPLQLQVFLYDWLSWWQVAQTEADGRLGPDVKATTTAPPAALPGPLPLRLALRPCGNPDLRGPRWSTELPSVPLAGSVATAGVKGPPAATSTTASKLLALEAAALPSAPLQRAPVPVSPFLLGPLQAVGRAAEFAIQHSATVTHAQHIVACIGALYDMYGRHLGPWNVPAADPWILTGRRCSGESPEHRTTNHQAVAAAEAAWRSPKGPHEVMTASAASSLRPQLRRPRSHAKKRDAEDVKRVAAVGKGGGGGHRTPTVTGNTVSGATNGLTSSPQPSLLHRGQTALAVHIQVLSLLMQLLLGPIVAVAVWRRRKVLMSAAEQVTASTERLLREQYDWLMTATPAGVKLHAELCALLGTVAHFILRLSAAAGRWGWPRCGAAVLGLLATGSAVGGLGAFLAILHDLLLVASSLITLQAVLSGTLIRRQLAWLRTAWRLMRGKQRTGRRRGRKTVAPPSPAPVPLEAGKVETRGGRLEGSCVSKGEASEAMFHDPADGHHHIRTQQNPQARVTANRHPNEEEEVEEQQQQQQQPSVAVSAAKAAVQRAHGVMAHKLRVDPLSGLLTLRGSLAASGGQAVQGPLMPISRLESLLGLAPDPGSDDEVVVEQLIVGVLLLVPLLALLPTTAAWHLLALAAWGVPAAARYGLVLAVGLLRDNVLLALTWRALRPLDFSGPEVMVHSIHERTRARQVMGSCPGTGKSDTAGSEVRCDPSSSKSGLMFVVEPLPLSWRSLTGAWLLRGLQRRQVQPIQERERDGRRG</sequence>
<organism evidence="4 5">
    <name type="scientific">Volvox africanus</name>
    <dbReference type="NCBI Taxonomy" id="51714"/>
    <lineage>
        <taxon>Eukaryota</taxon>
        <taxon>Viridiplantae</taxon>
        <taxon>Chlorophyta</taxon>
        <taxon>core chlorophytes</taxon>
        <taxon>Chlorophyceae</taxon>
        <taxon>CS clade</taxon>
        <taxon>Chlamydomonadales</taxon>
        <taxon>Volvocaceae</taxon>
        <taxon>Volvox</taxon>
    </lineage>
</organism>
<keyword evidence="2" id="KW-1133">Transmembrane helix</keyword>
<feature type="region of interest" description="Disordered" evidence="1">
    <location>
        <begin position="580"/>
        <end position="673"/>
    </location>
</feature>
<feature type="transmembrane region" description="Helical" evidence="2">
    <location>
        <begin position="544"/>
        <end position="563"/>
    </location>
</feature>
<evidence type="ECO:0000313" key="5">
    <source>
        <dbReference type="Proteomes" id="UP001165090"/>
    </source>
</evidence>
<keyword evidence="5" id="KW-1185">Reference proteome</keyword>
<proteinExistence type="predicted"/>
<dbReference type="InterPro" id="IPR007720">
    <property type="entry name" value="PigQ/GPI1"/>
</dbReference>
<feature type="transmembrane region" description="Helical" evidence="2">
    <location>
        <begin position="742"/>
        <end position="761"/>
    </location>
</feature>
<name>A0ABQ5S3C5_9CHLO</name>
<protein>
    <submittedName>
        <fullName evidence="4">Uncharacterized protein</fullName>
    </submittedName>
</protein>
<keyword evidence="3" id="KW-0732">Signal</keyword>
<feature type="compositionally biased region" description="Low complexity" evidence="1">
    <location>
        <begin position="664"/>
        <end position="673"/>
    </location>
</feature>
<keyword evidence="2" id="KW-0812">Transmembrane</keyword>
<accession>A0ABQ5S3C5</accession>
<evidence type="ECO:0000256" key="1">
    <source>
        <dbReference type="SAM" id="MobiDB-lite"/>
    </source>
</evidence>
<feature type="chain" id="PRO_5045198296" evidence="3">
    <location>
        <begin position="22"/>
        <end position="898"/>
    </location>
</feature>
<dbReference type="EMBL" id="BSDZ01000017">
    <property type="protein sequence ID" value="GLI64070.1"/>
    <property type="molecule type" value="Genomic_DNA"/>
</dbReference>
<gene>
    <name evidence="4" type="ORF">VaNZ11_007235</name>
</gene>
<evidence type="ECO:0000256" key="2">
    <source>
        <dbReference type="SAM" id="Phobius"/>
    </source>
</evidence>
<feature type="signal peptide" evidence="3">
    <location>
        <begin position="1"/>
        <end position="21"/>
    </location>
</feature>
<evidence type="ECO:0000256" key="3">
    <source>
        <dbReference type="SAM" id="SignalP"/>
    </source>
</evidence>
<feature type="region of interest" description="Disordered" evidence="1">
    <location>
        <begin position="353"/>
        <end position="399"/>
    </location>
</feature>
<evidence type="ECO:0000313" key="4">
    <source>
        <dbReference type="EMBL" id="GLI64070.1"/>
    </source>
</evidence>
<reference evidence="4 5" key="1">
    <citation type="journal article" date="2023" name="IScience">
        <title>Expanded male sex-determining region conserved during the evolution of homothallism in the green alga Volvox.</title>
        <authorList>
            <person name="Yamamoto K."/>
            <person name="Matsuzaki R."/>
            <person name="Mahakham W."/>
            <person name="Heman W."/>
            <person name="Sekimoto H."/>
            <person name="Kawachi M."/>
            <person name="Minakuchi Y."/>
            <person name="Toyoda A."/>
            <person name="Nozaki H."/>
        </authorList>
    </citation>
    <scope>NUCLEOTIDE SEQUENCE [LARGE SCALE GENOMIC DNA]</scope>
    <source>
        <strain evidence="4 5">NIES-4468</strain>
    </source>
</reference>
<feature type="compositionally biased region" description="Basic residues" evidence="1">
    <location>
        <begin position="580"/>
        <end position="590"/>
    </location>
</feature>
<feature type="transmembrane region" description="Helical" evidence="2">
    <location>
        <begin position="425"/>
        <end position="449"/>
    </location>
</feature>
<dbReference type="Proteomes" id="UP001165090">
    <property type="component" value="Unassembled WGS sequence"/>
</dbReference>
<dbReference type="PANTHER" id="PTHR21329:SF3">
    <property type="entry name" value="PHOSPHATIDYLINOSITOL N-ACETYLGLUCOSAMINYLTRANSFERASE SUBUNIT Q"/>
    <property type="match status" value="1"/>
</dbReference>
<keyword evidence="2" id="KW-0472">Membrane</keyword>
<dbReference type="Pfam" id="PF05024">
    <property type="entry name" value="Gpi1"/>
    <property type="match status" value="1"/>
</dbReference>
<comment type="caution">
    <text evidence="4">The sequence shown here is derived from an EMBL/GenBank/DDBJ whole genome shotgun (WGS) entry which is preliminary data.</text>
</comment>
<feature type="transmembrane region" description="Helical" evidence="2">
    <location>
        <begin position="519"/>
        <end position="538"/>
    </location>
</feature>
<feature type="compositionally biased region" description="Basic residues" evidence="1">
    <location>
        <begin position="362"/>
        <end position="372"/>
    </location>
</feature>
<feature type="transmembrane region" description="Helical" evidence="2">
    <location>
        <begin position="767"/>
        <end position="792"/>
    </location>
</feature>
<feature type="region of interest" description="Disordered" evidence="1">
    <location>
        <begin position="828"/>
        <end position="847"/>
    </location>
</feature>
<dbReference type="PANTHER" id="PTHR21329">
    <property type="entry name" value="PHOSPHATIDYLINOSITOL N-ACETYLGLUCOSAMINYLTRANSFERASE SUBUNIT Q-RELATED"/>
    <property type="match status" value="1"/>
</dbReference>